<keyword evidence="2" id="KW-1185">Reference proteome</keyword>
<evidence type="ECO:0000313" key="1">
    <source>
        <dbReference type="EMBL" id="SCZ61200.1"/>
    </source>
</evidence>
<accession>A0A1G5QI40</accession>
<organism evidence="1 2">
    <name type="scientific">Photorhabdus luminescens</name>
    <name type="common">Xenorhabdus luminescens</name>
    <dbReference type="NCBI Taxonomy" id="29488"/>
    <lineage>
        <taxon>Bacteria</taxon>
        <taxon>Pseudomonadati</taxon>
        <taxon>Pseudomonadota</taxon>
        <taxon>Gammaproteobacteria</taxon>
        <taxon>Enterobacterales</taxon>
        <taxon>Morganellaceae</taxon>
        <taxon>Photorhabdus</taxon>
    </lineage>
</organism>
<sequence>MNSVYKTKYKVGDTVIHGTRLAYSAYGQIVNINAYDFLEQLPATVRRVEYSLEETSPCLLLAQE</sequence>
<gene>
    <name evidence="1" type="ORF">SAMN02982990_01675</name>
</gene>
<dbReference type="AlphaFoldDB" id="A0A1G5QI40"/>
<name>A0A1G5QI40_PHOLU</name>
<dbReference type="RefSeq" id="WP_049585558.1">
    <property type="nucleotide sequence ID" value="NZ_CAWQXX010000025.1"/>
</dbReference>
<dbReference type="GeneID" id="45658480"/>
<dbReference type="EMBL" id="FMWJ01000006">
    <property type="protein sequence ID" value="SCZ61200.1"/>
    <property type="molecule type" value="Genomic_DNA"/>
</dbReference>
<proteinExistence type="predicted"/>
<protein>
    <submittedName>
        <fullName evidence="1">Uncharacterized protein</fullName>
    </submittedName>
</protein>
<reference evidence="2" key="1">
    <citation type="submission" date="2016-10" db="EMBL/GenBank/DDBJ databases">
        <authorList>
            <person name="Varghese N."/>
            <person name="Submissions S."/>
        </authorList>
    </citation>
    <scope>NUCLEOTIDE SEQUENCE [LARGE SCALE GENOMIC DNA]</scope>
    <source>
        <strain evidence="2">ATCC 29999</strain>
    </source>
</reference>
<evidence type="ECO:0000313" key="2">
    <source>
        <dbReference type="Proteomes" id="UP000183223"/>
    </source>
</evidence>
<dbReference type="Proteomes" id="UP000183223">
    <property type="component" value="Unassembled WGS sequence"/>
</dbReference>